<dbReference type="InterPro" id="IPR037401">
    <property type="entry name" value="SnoaL-like"/>
</dbReference>
<dbReference type="Gene3D" id="3.10.450.50">
    <property type="match status" value="1"/>
</dbReference>
<dbReference type="PATRIC" id="fig|1441923.3.peg.223"/>
<evidence type="ECO:0000313" key="2">
    <source>
        <dbReference type="EMBL" id="KOS58174.1"/>
    </source>
</evidence>
<dbReference type="InterPro" id="IPR032710">
    <property type="entry name" value="NTF2-like_dom_sf"/>
</dbReference>
<organism evidence="2 3">
    <name type="scientific">Rhodococcus rhodochrous KG-21</name>
    <dbReference type="NCBI Taxonomy" id="1441923"/>
    <lineage>
        <taxon>Bacteria</taxon>
        <taxon>Bacillati</taxon>
        <taxon>Actinomycetota</taxon>
        <taxon>Actinomycetes</taxon>
        <taxon>Mycobacteriales</taxon>
        <taxon>Nocardiaceae</taxon>
        <taxon>Rhodococcus</taxon>
    </lineage>
</organism>
<dbReference type="Proteomes" id="UP000037712">
    <property type="component" value="Unassembled WGS sequence"/>
</dbReference>
<accession>A0A0M8PK36</accession>
<sequence>MEDKLELPESVAEFLAAVNARDAARAGAFLTDDISYQFLVPHPAIEGRGAVVAALDKSLKEADAVRWEVVSFGMGESSAFVERLDRFWFGGRESAIECAGVFELRDGLIAAVRDYADLATWRERKGTASR</sequence>
<proteinExistence type="predicted"/>
<reference evidence="2 3" key="1">
    <citation type="journal article" date="2015" name="Genome Announc.">
        <title>Draft Genome Sequence of Rhodococcus rhodochrous Strain KG-21, a Soil Isolate from Oil Fields of Krishna-Godavari Basin, India.</title>
        <authorList>
            <person name="Dawar C."/>
            <person name="Aggarwal R.K."/>
        </authorList>
    </citation>
    <scope>NUCLEOTIDE SEQUENCE [LARGE SCALE GENOMIC DNA]</scope>
    <source>
        <strain evidence="2 3">KG-21</strain>
    </source>
</reference>
<gene>
    <name evidence="2" type="ORF">Z051_00990</name>
</gene>
<evidence type="ECO:0000313" key="3">
    <source>
        <dbReference type="Proteomes" id="UP000037712"/>
    </source>
</evidence>
<protein>
    <recommendedName>
        <fullName evidence="1">SnoaL-like domain-containing protein</fullName>
    </recommendedName>
</protein>
<dbReference type="AlphaFoldDB" id="A0A0M8PK36"/>
<name>A0A0M8PK36_RHORH</name>
<dbReference type="Pfam" id="PF12680">
    <property type="entry name" value="SnoaL_2"/>
    <property type="match status" value="1"/>
</dbReference>
<dbReference type="EMBL" id="AZYO01000001">
    <property type="protein sequence ID" value="KOS58174.1"/>
    <property type="molecule type" value="Genomic_DNA"/>
</dbReference>
<comment type="caution">
    <text evidence="2">The sequence shown here is derived from an EMBL/GenBank/DDBJ whole genome shotgun (WGS) entry which is preliminary data.</text>
</comment>
<reference evidence="3" key="2">
    <citation type="submission" date="2015-01" db="EMBL/GenBank/DDBJ databases">
        <title>Draft genome sequence of potential hydrocarbon metabolising strain of Rhodococcus rhodochrous.</title>
        <authorList>
            <person name="Aggarwal R.K."/>
            <person name="Dawar C."/>
        </authorList>
    </citation>
    <scope>NUCLEOTIDE SEQUENCE [LARGE SCALE GENOMIC DNA]</scope>
    <source>
        <strain evidence="3">KG-21</strain>
    </source>
</reference>
<feature type="domain" description="SnoaL-like" evidence="1">
    <location>
        <begin position="11"/>
        <end position="111"/>
    </location>
</feature>
<dbReference type="SUPFAM" id="SSF54427">
    <property type="entry name" value="NTF2-like"/>
    <property type="match status" value="1"/>
</dbReference>
<evidence type="ECO:0000259" key="1">
    <source>
        <dbReference type="Pfam" id="PF12680"/>
    </source>
</evidence>
<dbReference type="RefSeq" id="WP_081005025.1">
    <property type="nucleotide sequence ID" value="NZ_AZYO01000001.1"/>
</dbReference>